<dbReference type="Proteomes" id="UP001238088">
    <property type="component" value="Unassembled WGS sequence"/>
</dbReference>
<dbReference type="RefSeq" id="WP_307477830.1">
    <property type="nucleotide sequence ID" value="NZ_JAUSUB010000024.1"/>
</dbReference>
<evidence type="ECO:0000256" key="1">
    <source>
        <dbReference type="ARBA" id="ARBA00001755"/>
    </source>
</evidence>
<dbReference type="InterPro" id="IPR004572">
    <property type="entry name" value="Protoporphyrinogen_oxidase"/>
</dbReference>
<dbReference type="SUPFAM" id="SSF51905">
    <property type="entry name" value="FAD/NAD(P)-binding domain"/>
    <property type="match status" value="1"/>
</dbReference>
<keyword evidence="14" id="KW-1185">Reference proteome</keyword>
<dbReference type="InterPro" id="IPR002937">
    <property type="entry name" value="Amino_oxidase"/>
</dbReference>
<dbReference type="InterPro" id="IPR036188">
    <property type="entry name" value="FAD/NAD-bd_sf"/>
</dbReference>
<dbReference type="InterPro" id="IPR050464">
    <property type="entry name" value="Zeta_carotene_desat/Oxidored"/>
</dbReference>
<feature type="domain" description="Amine oxidase" evidence="12">
    <location>
        <begin position="12"/>
        <end position="458"/>
    </location>
</feature>
<evidence type="ECO:0000256" key="7">
    <source>
        <dbReference type="ARBA" id="ARBA00022630"/>
    </source>
</evidence>
<evidence type="ECO:0000256" key="6">
    <source>
        <dbReference type="ARBA" id="ARBA00019046"/>
    </source>
</evidence>
<dbReference type="EC" id="1.3.3.15" evidence="5 11"/>
<evidence type="ECO:0000259" key="12">
    <source>
        <dbReference type="Pfam" id="PF01593"/>
    </source>
</evidence>
<reference evidence="13 14" key="1">
    <citation type="submission" date="2023-07" db="EMBL/GenBank/DDBJ databases">
        <title>Genomic Encyclopedia of Type Strains, Phase IV (KMG-IV): sequencing the most valuable type-strain genomes for metagenomic binning, comparative biology and taxonomic classification.</title>
        <authorList>
            <person name="Goeker M."/>
        </authorList>
    </citation>
    <scope>NUCLEOTIDE SEQUENCE [LARGE SCALE GENOMIC DNA]</scope>
    <source>
        <strain evidence="13 14">DSM 23494</strain>
    </source>
</reference>
<evidence type="ECO:0000256" key="10">
    <source>
        <dbReference type="ARBA" id="ARBA00023133"/>
    </source>
</evidence>
<dbReference type="Gene3D" id="3.90.660.20">
    <property type="entry name" value="Protoporphyrinogen oxidase, mitochondrial, domain 2"/>
    <property type="match status" value="1"/>
</dbReference>
<comment type="catalytic activity">
    <reaction evidence="1">
        <text>coproporphyrinogen III + 3 O2 = coproporphyrin III + 3 H2O2</text>
        <dbReference type="Rhea" id="RHEA:43436"/>
        <dbReference type="ChEBI" id="CHEBI:15379"/>
        <dbReference type="ChEBI" id="CHEBI:16240"/>
        <dbReference type="ChEBI" id="CHEBI:57309"/>
        <dbReference type="ChEBI" id="CHEBI:131725"/>
        <dbReference type="EC" id="1.3.3.15"/>
    </reaction>
    <physiologicalReaction direction="left-to-right" evidence="1">
        <dbReference type="Rhea" id="RHEA:43437"/>
    </physiologicalReaction>
</comment>
<accession>A0ABU0ANP2</accession>
<comment type="pathway">
    <text evidence="3 11">Porphyrin-containing compound metabolism; protoheme biosynthesis.</text>
</comment>
<dbReference type="PANTHER" id="PTHR42923:SF3">
    <property type="entry name" value="PROTOPORPHYRINOGEN OXIDASE"/>
    <property type="match status" value="1"/>
</dbReference>
<evidence type="ECO:0000256" key="9">
    <source>
        <dbReference type="ARBA" id="ARBA00023002"/>
    </source>
</evidence>
<evidence type="ECO:0000256" key="4">
    <source>
        <dbReference type="ARBA" id="ARBA00008310"/>
    </source>
</evidence>
<protein>
    <recommendedName>
        <fullName evidence="6 11">Coproporphyrinogen III oxidase</fullName>
        <ecNumber evidence="5 11">1.3.3.15</ecNumber>
    </recommendedName>
</protein>
<evidence type="ECO:0000256" key="8">
    <source>
        <dbReference type="ARBA" id="ARBA00022827"/>
    </source>
</evidence>
<dbReference type="GO" id="GO:0004729">
    <property type="term" value="F:oxygen-dependent protoporphyrinogen oxidase activity"/>
    <property type="evidence" value="ECO:0007669"/>
    <property type="project" value="UniProtKB-EC"/>
</dbReference>
<sequence>MKTVLVIGAGVTGLSAMYELQKWKTENRSDIKLILAEGSAQLGGKIRTVEEEGFIMETGADSIVTRKAISMKFLQELGLEGEIIYNSAGRSYIFTDGELKGIPFDSVFGIPTSIESLASSPLVSAEGKVEALKDLYTKSDRFTKNDSIGEFLEFYFGKELVEKQIAPVLSGVYSGKLSDLTISSTLPSVFEYKEEYGSIISGFAANKEKYQSSGDKKFLSFKNGLSTLIHAYEQKLTNVEILKNSQVKELEKIGDSYRVLFRNGETVITDHVILSIPHGEAVKLFDDDGITEVFSDFNNSSLISVYIGFKVPDEVLPADGTGYITANNNELSCNACTWTSRKWEHTSKSRNLLVRLFYKSSHPSFEEVKHMNDEDLLKVAMQDITKSLGITAEPVTSEVTKWTNQMPTYMINHPQTIERMETVLKNNYPRVFVAGSSYYGSGIPDCIENGEVTAKKIIDQL</sequence>
<proteinExistence type="inferred from homology"/>
<dbReference type="Gene3D" id="3.50.50.60">
    <property type="entry name" value="FAD/NAD(P)-binding domain"/>
    <property type="match status" value="1"/>
</dbReference>
<comment type="similarity">
    <text evidence="4 11">Belongs to the protoporphyrinogen/coproporphyrinogen oxidase family. Coproporphyrinogen III oxidase subfamily.</text>
</comment>
<dbReference type="PANTHER" id="PTHR42923">
    <property type="entry name" value="PROTOPORPHYRINOGEN OXIDASE"/>
    <property type="match status" value="1"/>
</dbReference>
<keyword evidence="10 11" id="KW-0350">Heme biosynthesis</keyword>
<evidence type="ECO:0000256" key="5">
    <source>
        <dbReference type="ARBA" id="ARBA00012402"/>
    </source>
</evidence>
<name>A0ABU0ANP2_9BACI</name>
<dbReference type="EMBL" id="JAUSUB010000024">
    <property type="protein sequence ID" value="MDQ0272479.1"/>
    <property type="molecule type" value="Genomic_DNA"/>
</dbReference>
<keyword evidence="8 11" id="KW-0274">FAD</keyword>
<dbReference type="SUPFAM" id="SSF54373">
    <property type="entry name" value="FAD-linked reductases, C-terminal domain"/>
    <property type="match status" value="1"/>
</dbReference>
<comment type="function">
    <text evidence="11">Involved in coproporphyrin-dependent heme b biosynthesis. Catalyzes the oxidation of coproporphyrinogen III to coproporphyrin III.</text>
</comment>
<evidence type="ECO:0000313" key="14">
    <source>
        <dbReference type="Proteomes" id="UP001238088"/>
    </source>
</evidence>
<comment type="caution">
    <text evidence="13">The sequence shown here is derived from an EMBL/GenBank/DDBJ whole genome shotgun (WGS) entry which is preliminary data.</text>
</comment>
<dbReference type="Gene3D" id="1.10.3110.10">
    <property type="entry name" value="protoporphyrinogen ix oxidase, domain 3"/>
    <property type="match status" value="1"/>
</dbReference>
<gene>
    <name evidence="13" type="ORF">J2S17_004371</name>
</gene>
<comment type="cofactor">
    <cofactor evidence="2 11">
        <name>FAD</name>
        <dbReference type="ChEBI" id="CHEBI:57692"/>
    </cofactor>
</comment>
<dbReference type="Pfam" id="PF01593">
    <property type="entry name" value="Amino_oxidase"/>
    <property type="match status" value="1"/>
</dbReference>
<keyword evidence="9 11" id="KW-0560">Oxidoreductase</keyword>
<evidence type="ECO:0000256" key="3">
    <source>
        <dbReference type="ARBA" id="ARBA00004744"/>
    </source>
</evidence>
<evidence type="ECO:0000313" key="13">
    <source>
        <dbReference type="EMBL" id="MDQ0272479.1"/>
    </source>
</evidence>
<evidence type="ECO:0000256" key="2">
    <source>
        <dbReference type="ARBA" id="ARBA00001974"/>
    </source>
</evidence>
<evidence type="ECO:0000256" key="11">
    <source>
        <dbReference type="RuleBase" id="RU364052"/>
    </source>
</evidence>
<organism evidence="13 14">
    <name type="scientific">Cytobacillus purgationiresistens</name>
    <dbReference type="NCBI Taxonomy" id="863449"/>
    <lineage>
        <taxon>Bacteria</taxon>
        <taxon>Bacillati</taxon>
        <taxon>Bacillota</taxon>
        <taxon>Bacilli</taxon>
        <taxon>Bacillales</taxon>
        <taxon>Bacillaceae</taxon>
        <taxon>Cytobacillus</taxon>
    </lineage>
</organism>
<dbReference type="NCBIfam" id="TIGR00562">
    <property type="entry name" value="proto_IX_ox"/>
    <property type="match status" value="1"/>
</dbReference>
<keyword evidence="11" id="KW-0963">Cytoplasm</keyword>
<keyword evidence="7 11" id="KW-0285">Flavoprotein</keyword>
<comment type="subcellular location">
    <subcellularLocation>
        <location evidence="11">Cytoplasm</location>
    </subcellularLocation>
</comment>